<dbReference type="GeneID" id="77243568"/>
<name>A0A401UNT3_9CLOT</name>
<dbReference type="Proteomes" id="UP000287872">
    <property type="component" value="Unassembled WGS sequence"/>
</dbReference>
<keyword evidence="2" id="KW-1185">Reference proteome</keyword>
<evidence type="ECO:0000313" key="1">
    <source>
        <dbReference type="EMBL" id="GCD11199.1"/>
    </source>
</evidence>
<evidence type="ECO:0000313" key="2">
    <source>
        <dbReference type="Proteomes" id="UP000287872"/>
    </source>
</evidence>
<organism evidence="1 2">
    <name type="scientific">Clostridium tagluense</name>
    <dbReference type="NCBI Taxonomy" id="360422"/>
    <lineage>
        <taxon>Bacteria</taxon>
        <taxon>Bacillati</taxon>
        <taxon>Bacillota</taxon>
        <taxon>Clostridia</taxon>
        <taxon>Eubacteriales</taxon>
        <taxon>Clostridiaceae</taxon>
        <taxon>Clostridium</taxon>
    </lineage>
</organism>
<sequence length="78" mass="9044">MSEYRLDLVSDINLSDYSSIHDYMGIIEQNDKFTITSKMTSPEEMKILCKMLENNYFTIVAQGGTQNGEYYITSQKEK</sequence>
<gene>
    <name evidence="1" type="ORF">Ctaglu_28220</name>
</gene>
<reference evidence="1 2" key="1">
    <citation type="submission" date="2018-11" db="EMBL/GenBank/DDBJ databases">
        <title>Genome sequencing and assembly of Clostridium tagluense strain A121.</title>
        <authorList>
            <person name="Murakami T."/>
            <person name="Segawa T."/>
            <person name="Shcherbakova V.A."/>
            <person name="Mori H."/>
            <person name="Yoshimura Y."/>
        </authorList>
    </citation>
    <scope>NUCLEOTIDE SEQUENCE [LARGE SCALE GENOMIC DNA]</scope>
    <source>
        <strain evidence="1 2">A121</strain>
    </source>
</reference>
<protein>
    <submittedName>
        <fullName evidence="1">Uncharacterized protein</fullName>
    </submittedName>
</protein>
<accession>A0A401UNT3</accession>
<dbReference type="RefSeq" id="WP_125002796.1">
    <property type="nucleotide sequence ID" value="NZ_BHYK01000016.1"/>
</dbReference>
<dbReference type="OrthoDB" id="1935443at2"/>
<proteinExistence type="predicted"/>
<comment type="caution">
    <text evidence="1">The sequence shown here is derived from an EMBL/GenBank/DDBJ whole genome shotgun (WGS) entry which is preliminary data.</text>
</comment>
<dbReference type="AlphaFoldDB" id="A0A401UNT3"/>
<dbReference type="EMBL" id="BHYK01000016">
    <property type="protein sequence ID" value="GCD11199.1"/>
    <property type="molecule type" value="Genomic_DNA"/>
</dbReference>